<name>E3RXV2_PYRTT</name>
<dbReference type="HOGENOM" id="CLU_2151831_0_0_1"/>
<organism evidence="3">
    <name type="scientific">Pyrenophora teres f. teres (strain 0-1)</name>
    <name type="common">Barley net blotch fungus</name>
    <name type="synonym">Drechslera teres f. teres</name>
    <dbReference type="NCBI Taxonomy" id="861557"/>
    <lineage>
        <taxon>Eukaryota</taxon>
        <taxon>Fungi</taxon>
        <taxon>Dikarya</taxon>
        <taxon>Ascomycota</taxon>
        <taxon>Pezizomycotina</taxon>
        <taxon>Dothideomycetes</taxon>
        <taxon>Pleosporomycetidae</taxon>
        <taxon>Pleosporales</taxon>
        <taxon>Pleosporineae</taxon>
        <taxon>Pleosporaceae</taxon>
        <taxon>Pyrenophora</taxon>
    </lineage>
</organism>
<evidence type="ECO:0000313" key="2">
    <source>
        <dbReference type="EMBL" id="EFQ89447.1"/>
    </source>
</evidence>
<evidence type="ECO:0000313" key="3">
    <source>
        <dbReference type="Proteomes" id="UP000001067"/>
    </source>
</evidence>
<dbReference type="EMBL" id="GL535736">
    <property type="protein sequence ID" value="EFQ89447.1"/>
    <property type="molecule type" value="Genomic_DNA"/>
</dbReference>
<feature type="region of interest" description="Disordered" evidence="1">
    <location>
        <begin position="90"/>
        <end position="112"/>
    </location>
</feature>
<sequence>MLVGELNEAFIKSSTTETGEKLYQLCFDTVHTLHKDLTNLQARLTDAQEDLTDERVAKLDSQKQVKFLTKQLEEVRSNLHVANQDLHVANRDLQSKLNSAERRTERHLQRKD</sequence>
<keyword evidence="3" id="KW-1185">Reference proteome</keyword>
<gene>
    <name evidence="2" type="ORF">PTT_14280</name>
</gene>
<reference evidence="2 3" key="1">
    <citation type="journal article" date="2010" name="Genome Biol.">
        <title>A first genome assembly of the barley fungal pathogen Pyrenophora teres f. teres.</title>
        <authorList>
            <person name="Ellwood S.R."/>
            <person name="Liu Z."/>
            <person name="Syme R.A."/>
            <person name="Lai Z."/>
            <person name="Hane J.K."/>
            <person name="Keiper F."/>
            <person name="Moffat C.S."/>
            <person name="Oliver R.P."/>
            <person name="Friesen T.L."/>
        </authorList>
    </citation>
    <scope>NUCLEOTIDE SEQUENCE [LARGE SCALE GENOMIC DNA]</scope>
    <source>
        <strain evidence="2 3">0-1</strain>
    </source>
</reference>
<dbReference type="KEGG" id="pte:PTT_14280"/>
<evidence type="ECO:0000256" key="1">
    <source>
        <dbReference type="SAM" id="MobiDB-lite"/>
    </source>
</evidence>
<dbReference type="Proteomes" id="UP000001067">
    <property type="component" value="Unassembled WGS sequence"/>
</dbReference>
<proteinExistence type="predicted"/>
<dbReference type="AlphaFoldDB" id="E3RXV2"/>
<protein>
    <submittedName>
        <fullName evidence="2">Uncharacterized protein</fullName>
    </submittedName>
</protein>
<feature type="non-terminal residue" evidence="2">
    <location>
        <position position="112"/>
    </location>
</feature>
<accession>E3RXV2</accession>